<name>A0AA39XCY9_9PEZI</name>
<dbReference type="Proteomes" id="UP001175000">
    <property type="component" value="Unassembled WGS sequence"/>
</dbReference>
<proteinExistence type="predicted"/>
<sequence length="117" mass="13133">MAVIKHITGLEVSVTVGGEIVKEYEHTSNDEGLYQEGIIPRPSPAEELVQSMTDAEARILAQAYIESQEIPNIGIKRERKPDGIPLSDESFQARYKTRRLESGQFEVNLTDELDETD</sequence>
<gene>
    <name evidence="1" type="ORF">B0T14DRAFT_559205</name>
</gene>
<organism evidence="1 2">
    <name type="scientific">Immersiella caudata</name>
    <dbReference type="NCBI Taxonomy" id="314043"/>
    <lineage>
        <taxon>Eukaryota</taxon>
        <taxon>Fungi</taxon>
        <taxon>Dikarya</taxon>
        <taxon>Ascomycota</taxon>
        <taxon>Pezizomycotina</taxon>
        <taxon>Sordariomycetes</taxon>
        <taxon>Sordariomycetidae</taxon>
        <taxon>Sordariales</taxon>
        <taxon>Lasiosphaeriaceae</taxon>
        <taxon>Immersiella</taxon>
    </lineage>
</organism>
<dbReference type="AlphaFoldDB" id="A0AA39XCY9"/>
<accession>A0AA39XCY9</accession>
<keyword evidence="2" id="KW-1185">Reference proteome</keyword>
<comment type="caution">
    <text evidence="1">The sequence shown here is derived from an EMBL/GenBank/DDBJ whole genome shotgun (WGS) entry which is preliminary data.</text>
</comment>
<dbReference type="EMBL" id="JAULSU010000001">
    <property type="protein sequence ID" value="KAK0631405.1"/>
    <property type="molecule type" value="Genomic_DNA"/>
</dbReference>
<evidence type="ECO:0000313" key="1">
    <source>
        <dbReference type="EMBL" id="KAK0631405.1"/>
    </source>
</evidence>
<protein>
    <submittedName>
        <fullName evidence="1">Uncharacterized protein</fullName>
    </submittedName>
</protein>
<evidence type="ECO:0000313" key="2">
    <source>
        <dbReference type="Proteomes" id="UP001175000"/>
    </source>
</evidence>
<reference evidence="1" key="1">
    <citation type="submission" date="2023-06" db="EMBL/GenBank/DDBJ databases">
        <title>Genome-scale phylogeny and comparative genomics of the fungal order Sordariales.</title>
        <authorList>
            <consortium name="Lawrence Berkeley National Laboratory"/>
            <person name="Hensen N."/>
            <person name="Bonometti L."/>
            <person name="Westerberg I."/>
            <person name="Brannstrom I.O."/>
            <person name="Guillou S."/>
            <person name="Cros-Aarteil S."/>
            <person name="Calhoun S."/>
            <person name="Haridas S."/>
            <person name="Kuo A."/>
            <person name="Mondo S."/>
            <person name="Pangilinan J."/>
            <person name="Riley R."/>
            <person name="Labutti K."/>
            <person name="Andreopoulos B."/>
            <person name="Lipzen A."/>
            <person name="Chen C."/>
            <person name="Yanf M."/>
            <person name="Daum C."/>
            <person name="Ng V."/>
            <person name="Clum A."/>
            <person name="Steindorff A."/>
            <person name="Ohm R."/>
            <person name="Martin F."/>
            <person name="Silar P."/>
            <person name="Natvig D."/>
            <person name="Lalanne C."/>
            <person name="Gautier V."/>
            <person name="Ament-Velasquez S.L."/>
            <person name="Kruys A."/>
            <person name="Hutchinson M.I."/>
            <person name="Powell A.J."/>
            <person name="Barry K."/>
            <person name="Miller A.N."/>
            <person name="Grigoriev I.V."/>
            <person name="Debuchy R."/>
            <person name="Gladieux P."/>
            <person name="Thoren M.H."/>
            <person name="Johannesson H."/>
        </authorList>
    </citation>
    <scope>NUCLEOTIDE SEQUENCE</scope>
    <source>
        <strain evidence="1">CBS 606.72</strain>
    </source>
</reference>